<dbReference type="NCBIfam" id="TIGR00099">
    <property type="entry name" value="Cof-subfamily"/>
    <property type="match status" value="1"/>
</dbReference>
<dbReference type="Proteomes" id="UP000003755">
    <property type="component" value="Unassembled WGS sequence"/>
</dbReference>
<name>C9L6U0_BLAHA</name>
<dbReference type="InterPro" id="IPR006379">
    <property type="entry name" value="HAD-SF_hydro_IIB"/>
</dbReference>
<dbReference type="GO" id="GO:0005829">
    <property type="term" value="C:cytosol"/>
    <property type="evidence" value="ECO:0007669"/>
    <property type="project" value="TreeGrafter"/>
</dbReference>
<dbReference type="Pfam" id="PF08282">
    <property type="entry name" value="Hydrolase_3"/>
    <property type="match status" value="1"/>
</dbReference>
<dbReference type="Gene3D" id="3.30.1240.10">
    <property type="match status" value="1"/>
</dbReference>
<dbReference type="InterPro" id="IPR036412">
    <property type="entry name" value="HAD-like_sf"/>
</dbReference>
<dbReference type="PANTHER" id="PTHR10000:SF53">
    <property type="entry name" value="5-AMINO-6-(5-PHOSPHO-D-RIBITYLAMINO)URACIL PHOSPHATASE YBJI-RELATED"/>
    <property type="match status" value="1"/>
</dbReference>
<dbReference type="PANTHER" id="PTHR10000">
    <property type="entry name" value="PHOSPHOSERINE PHOSPHATASE"/>
    <property type="match status" value="1"/>
</dbReference>
<protein>
    <submittedName>
        <fullName evidence="1">Cof-like hydrolase</fullName>
    </submittedName>
</protein>
<dbReference type="InterPro" id="IPR023214">
    <property type="entry name" value="HAD_sf"/>
</dbReference>
<proteinExistence type="predicted"/>
<evidence type="ECO:0000313" key="2">
    <source>
        <dbReference type="Proteomes" id="UP000003755"/>
    </source>
</evidence>
<dbReference type="AlphaFoldDB" id="C9L6U0"/>
<comment type="caution">
    <text evidence="1">The sequence shown here is derived from an EMBL/GenBank/DDBJ whole genome shotgun (WGS) entry which is preliminary data.</text>
</comment>
<organism evidence="1 2">
    <name type="scientific">Blautia hansenii DSM 20583</name>
    <dbReference type="NCBI Taxonomy" id="537007"/>
    <lineage>
        <taxon>Bacteria</taxon>
        <taxon>Bacillati</taxon>
        <taxon>Bacillota</taxon>
        <taxon>Clostridia</taxon>
        <taxon>Lachnospirales</taxon>
        <taxon>Lachnospiraceae</taxon>
        <taxon>Blautia</taxon>
    </lineage>
</organism>
<dbReference type="eggNOG" id="COG0561">
    <property type="taxonomic scope" value="Bacteria"/>
</dbReference>
<dbReference type="GO" id="GO:0016791">
    <property type="term" value="F:phosphatase activity"/>
    <property type="evidence" value="ECO:0007669"/>
    <property type="project" value="UniProtKB-ARBA"/>
</dbReference>
<dbReference type="Gene3D" id="3.40.50.1000">
    <property type="entry name" value="HAD superfamily/HAD-like"/>
    <property type="match status" value="1"/>
</dbReference>
<keyword evidence="2" id="KW-1185">Reference proteome</keyword>
<dbReference type="SFLD" id="SFLDS00003">
    <property type="entry name" value="Haloacid_Dehalogenase"/>
    <property type="match status" value="1"/>
</dbReference>
<dbReference type="InterPro" id="IPR000150">
    <property type="entry name" value="Cof"/>
</dbReference>
<sequence length="277" mass="31541">MKPQKRNSREWESMLKLIASDIDGTLLQNGKRELSLQAVEQIKQLKEMGILFAAASGRQYAVLRNLFEPVKDDIAYICENGAMVVYKGKILHKDVFERALAEEMAHSILNREDMEIIVSGEKSYYIQPKRKAFADYMLQTVKGKVAVVDDIFKVKEDILKISMYRESGLEEMLPYWKKLFGSQATVVTSGHAWLDMMPMSADKGKGIRVLQKHFLISADACAAFGDNLNDLEMLHEVTYSFAVSNAKEEVKETAKYETERVETVLEKIIQQGGNWNE</sequence>
<accession>C9L6U0</accession>
<dbReference type="NCBIfam" id="TIGR01484">
    <property type="entry name" value="HAD-SF-IIB"/>
    <property type="match status" value="1"/>
</dbReference>
<dbReference type="GO" id="GO:0000287">
    <property type="term" value="F:magnesium ion binding"/>
    <property type="evidence" value="ECO:0007669"/>
    <property type="project" value="TreeGrafter"/>
</dbReference>
<dbReference type="HOGENOM" id="CLU_044146_5_1_9"/>
<reference evidence="1" key="1">
    <citation type="submission" date="2009-09" db="EMBL/GenBank/DDBJ databases">
        <authorList>
            <person name="Weinstock G."/>
            <person name="Sodergren E."/>
            <person name="Clifton S."/>
            <person name="Fulton L."/>
            <person name="Fulton B."/>
            <person name="Courtney L."/>
            <person name="Fronick C."/>
            <person name="Harrison M."/>
            <person name="Strong C."/>
            <person name="Farmer C."/>
            <person name="Delahaunty K."/>
            <person name="Markovic C."/>
            <person name="Hall O."/>
            <person name="Minx P."/>
            <person name="Tomlinson C."/>
            <person name="Mitreva M."/>
            <person name="Nelson J."/>
            <person name="Hou S."/>
            <person name="Wollam A."/>
            <person name="Pepin K.H."/>
            <person name="Johnson M."/>
            <person name="Bhonagiri V."/>
            <person name="Nash W.E."/>
            <person name="Warren W."/>
            <person name="Chinwalla A."/>
            <person name="Mardis E.R."/>
            <person name="Wilson R.K."/>
        </authorList>
    </citation>
    <scope>NUCLEOTIDE SEQUENCE [LARGE SCALE GENOMIC DNA]</scope>
    <source>
        <strain evidence="1">DSM 20583</strain>
    </source>
</reference>
<evidence type="ECO:0000313" key="1">
    <source>
        <dbReference type="EMBL" id="EEX22134.1"/>
    </source>
</evidence>
<gene>
    <name evidence="1" type="ORF">BLAHAN_05101</name>
</gene>
<dbReference type="SUPFAM" id="SSF56784">
    <property type="entry name" value="HAD-like"/>
    <property type="match status" value="1"/>
</dbReference>
<dbReference type="STRING" id="537007.BLAHAN_05101"/>
<dbReference type="EMBL" id="ABYU02000012">
    <property type="protein sequence ID" value="EEX22134.1"/>
    <property type="molecule type" value="Genomic_DNA"/>
</dbReference>
<dbReference type="SFLD" id="SFLDG01140">
    <property type="entry name" value="C2.B:_Phosphomannomutase_and_P"/>
    <property type="match status" value="1"/>
</dbReference>